<organism evidence="1 2">
    <name type="scientific">Hafnia paralvei</name>
    <dbReference type="NCBI Taxonomy" id="546367"/>
    <lineage>
        <taxon>Bacteria</taxon>
        <taxon>Pseudomonadati</taxon>
        <taxon>Pseudomonadota</taxon>
        <taxon>Gammaproteobacteria</taxon>
        <taxon>Enterobacterales</taxon>
        <taxon>Hafniaceae</taxon>
        <taxon>Hafnia</taxon>
    </lineage>
</organism>
<accession>A0A4Q9ER57</accession>
<comment type="caution">
    <text evidence="1">The sequence shown here is derived from an EMBL/GenBank/DDBJ whole genome shotgun (WGS) entry which is preliminary data.</text>
</comment>
<sequence length="49" mass="5410">MIHLKVLKAFKPQIFFDDQDVHLIAAAKVVPSGKVPYASNSELAEREAS</sequence>
<dbReference type="GO" id="GO:0009117">
    <property type="term" value="P:nucleotide metabolic process"/>
    <property type="evidence" value="ECO:0007669"/>
    <property type="project" value="InterPro"/>
</dbReference>
<dbReference type="GO" id="GO:0000287">
    <property type="term" value="F:magnesium ion binding"/>
    <property type="evidence" value="ECO:0007669"/>
    <property type="project" value="InterPro"/>
</dbReference>
<dbReference type="AlphaFoldDB" id="A0A4Q9ER57"/>
<dbReference type="GO" id="GO:0008253">
    <property type="term" value="F:5'-nucleotidase activity"/>
    <property type="evidence" value="ECO:0007669"/>
    <property type="project" value="InterPro"/>
</dbReference>
<evidence type="ECO:0000313" key="2">
    <source>
        <dbReference type="Proteomes" id="UP000293380"/>
    </source>
</evidence>
<reference evidence="1 2" key="1">
    <citation type="submission" date="2019-02" db="EMBL/GenBank/DDBJ databases">
        <title>Comparative genomic analysis of the Hafnia genus genomes.</title>
        <authorList>
            <person name="Zhiqiu Y."/>
            <person name="Chao Y."/>
            <person name="Yuhui D."/>
            <person name="Di H."/>
            <person name="Bin L."/>
        </authorList>
    </citation>
    <scope>NUCLEOTIDE SEQUENCE [LARGE SCALE GENOMIC DNA]</scope>
    <source>
        <strain evidence="1 2">PCM_1194</strain>
    </source>
</reference>
<evidence type="ECO:0000313" key="1">
    <source>
        <dbReference type="EMBL" id="TBM28588.1"/>
    </source>
</evidence>
<dbReference type="InterPro" id="IPR010394">
    <property type="entry name" value="5-nucleotidase"/>
</dbReference>
<dbReference type="EMBL" id="SITD01000045">
    <property type="protein sequence ID" value="TBM28588.1"/>
    <property type="molecule type" value="Genomic_DNA"/>
</dbReference>
<dbReference type="Pfam" id="PF06189">
    <property type="entry name" value="5-nucleotidase"/>
    <property type="match status" value="1"/>
</dbReference>
<dbReference type="Proteomes" id="UP000293380">
    <property type="component" value="Unassembled WGS sequence"/>
</dbReference>
<dbReference type="GO" id="GO:0000166">
    <property type="term" value="F:nucleotide binding"/>
    <property type="evidence" value="ECO:0007669"/>
    <property type="project" value="InterPro"/>
</dbReference>
<protein>
    <submittedName>
        <fullName evidence="1">Uncharacterized protein</fullName>
    </submittedName>
</protein>
<dbReference type="GO" id="GO:0005737">
    <property type="term" value="C:cytoplasm"/>
    <property type="evidence" value="ECO:0007669"/>
    <property type="project" value="InterPro"/>
</dbReference>
<proteinExistence type="predicted"/>
<name>A0A4Q9ER57_9GAMM</name>
<gene>
    <name evidence="1" type="ORF">EYY89_08250</name>
</gene>